<evidence type="ECO:0000313" key="12">
    <source>
        <dbReference type="EMBL" id="MCG2587798.1"/>
    </source>
</evidence>
<comment type="subcellular location">
    <subcellularLocation>
        <location evidence="1 8">Cell outer membrane</location>
        <topology evidence="1 8">Multi-pass membrane protein</topology>
    </subcellularLocation>
</comment>
<evidence type="ECO:0000256" key="6">
    <source>
        <dbReference type="ARBA" id="ARBA00023136"/>
    </source>
</evidence>
<keyword evidence="3 8" id="KW-1134">Transmembrane beta strand</keyword>
<evidence type="ECO:0000256" key="8">
    <source>
        <dbReference type="PROSITE-ProRule" id="PRU01360"/>
    </source>
</evidence>
<dbReference type="Gene3D" id="2.170.130.10">
    <property type="entry name" value="TonB-dependent receptor, plug domain"/>
    <property type="match status" value="1"/>
</dbReference>
<evidence type="ECO:0000256" key="5">
    <source>
        <dbReference type="ARBA" id="ARBA00023077"/>
    </source>
</evidence>
<dbReference type="Pfam" id="PF00593">
    <property type="entry name" value="TonB_dep_Rec_b-barrel"/>
    <property type="match status" value="1"/>
</dbReference>
<keyword evidence="5 9" id="KW-0798">TonB box</keyword>
<comment type="caution">
    <text evidence="12">The sequence shown here is derived from an EMBL/GenBank/DDBJ whole genome shotgun (WGS) entry which is preliminary data.</text>
</comment>
<evidence type="ECO:0000256" key="9">
    <source>
        <dbReference type="RuleBase" id="RU003357"/>
    </source>
</evidence>
<dbReference type="InterPro" id="IPR036942">
    <property type="entry name" value="Beta-barrel_TonB_sf"/>
</dbReference>
<gene>
    <name evidence="12" type="ORF">L6773_04430</name>
</gene>
<dbReference type="InterPro" id="IPR000531">
    <property type="entry name" value="Beta-barrel_TonB"/>
</dbReference>
<evidence type="ECO:0000256" key="3">
    <source>
        <dbReference type="ARBA" id="ARBA00022452"/>
    </source>
</evidence>
<dbReference type="SUPFAM" id="SSF56935">
    <property type="entry name" value="Porins"/>
    <property type="match status" value="1"/>
</dbReference>
<keyword evidence="7 8" id="KW-0998">Cell outer membrane</keyword>
<keyword evidence="13" id="KW-1185">Reference proteome</keyword>
<dbReference type="Proteomes" id="UP001165366">
    <property type="component" value="Unassembled WGS sequence"/>
</dbReference>
<comment type="similarity">
    <text evidence="8 9">Belongs to the TonB-dependent receptor family.</text>
</comment>
<keyword evidence="4 8" id="KW-0812">Transmembrane</keyword>
<evidence type="ECO:0000256" key="2">
    <source>
        <dbReference type="ARBA" id="ARBA00022448"/>
    </source>
</evidence>
<reference evidence="12" key="1">
    <citation type="submission" date="2022-01" db="EMBL/GenBank/DDBJ databases">
        <authorList>
            <person name="Wang Y."/>
        </authorList>
    </citation>
    <scope>NUCLEOTIDE SEQUENCE</scope>
    <source>
        <strain evidence="12">WB101</strain>
    </source>
</reference>
<name>A0ABS9KAE2_9BACT</name>
<dbReference type="EMBL" id="JAKLWS010000003">
    <property type="protein sequence ID" value="MCG2587798.1"/>
    <property type="molecule type" value="Genomic_DNA"/>
</dbReference>
<dbReference type="Gene3D" id="2.40.170.20">
    <property type="entry name" value="TonB-dependent receptor, beta-barrel domain"/>
    <property type="match status" value="1"/>
</dbReference>
<sequence>MLDKYTMIYTVIILLSITTIGMAQNHEVTGTVTDAETGESLPGVNIIIQGTSQGTTTDLDGEYEINTEPDGVLVFSYVGYERTEVPIEGREVINISLNQASIMAGELVVIGYGAQQERQITGAISSVNMEEVNNNLPNTNITQSLSNVSGVLFKGDGRPGQGGQLLIRGQNSLSANTDPLIVLDGIIFSGDISDINPHNIESMEVLKDASSTAIYGSRAANGVILVTSKGGGTGTSKPTINVNLFTAFSEEAELLNLISPERYLERRLDWREQSGLEADPSKIADYLSPDEAENYNAGISRSPWDVASRTGRINSMNVSVAGRTDNLNYFISSSYDLEEGLLIDDDQEKINLRGNFDIGVTDWLNVGTRTTYTSRDRSGVPPSLQNVFRNSPYGTFFHPDGEPRQHPVSSERASTNVMYGPLLTTNDEVYNNLFSNLYAILDKTVWGGNLSYRVNYSPNLRWDHDYNYVRQDTYREVNTTSASKFNRNSFKWELENILSYDGQINENNSFDVTLLYGRRHSELEFTNTNAGQLELDGLGFDNLSLGSNPSINSYAEEVDGVSYMGRINYQFKDRYLFTLTARRDGSSVFAANHKYAILPSGAFAWIISDESFMDDVNAINFLKIRLSHGSVGNEAIQPYQSLTLDQTTRYIFGGNNPLGVITSRLGNEDLKWETTTTTNAAIDFELFEGRFGGALELYNSDTNDLLVRRSIPIMGGFDNILTNIGEVNNRGIELSLNSHNIQSSNFSWRTSISASYNRNRIVHLFGTDLDGDGREDDSISNSWFIGEEINSYYDYEFDGIYQQGDPNIPQGFQPGDVKVKDLNGDGVINADDRKVVGSGTNPKYQFGLTNRFGYKNFELSVVMNAMLGWKGIYDLINPIVPGRAFGGIDNNWWTSENQSNSRPSLVYTNTLDTHWYFNRNFFRVRDISLSYEFNQSTLSQIGLTNLRLYLSAKNLLTITDWIGSDPESANDIETLQGPGSDGAFPLSRTVAFGISLGL</sequence>
<keyword evidence="6 8" id="KW-0472">Membrane</keyword>
<evidence type="ECO:0000259" key="10">
    <source>
        <dbReference type="Pfam" id="PF00593"/>
    </source>
</evidence>
<evidence type="ECO:0000259" key="11">
    <source>
        <dbReference type="Pfam" id="PF07715"/>
    </source>
</evidence>
<proteinExistence type="inferred from homology"/>
<dbReference type="NCBIfam" id="TIGR04056">
    <property type="entry name" value="OMP_RagA_SusC"/>
    <property type="match status" value="1"/>
</dbReference>
<keyword evidence="2 8" id="KW-0813">Transport</keyword>
<dbReference type="PROSITE" id="PS52016">
    <property type="entry name" value="TONB_DEPENDENT_REC_3"/>
    <property type="match status" value="1"/>
</dbReference>
<evidence type="ECO:0000256" key="1">
    <source>
        <dbReference type="ARBA" id="ARBA00004571"/>
    </source>
</evidence>
<protein>
    <submittedName>
        <fullName evidence="12">SusC/RagA family TonB-linked outer membrane protein</fullName>
    </submittedName>
</protein>
<dbReference type="RefSeq" id="WP_237852641.1">
    <property type="nucleotide sequence ID" value="NZ_JAKLWS010000003.1"/>
</dbReference>
<organism evidence="12 13">
    <name type="scientific">Rhodohalobacter sulfatireducens</name>
    <dbReference type="NCBI Taxonomy" id="2911366"/>
    <lineage>
        <taxon>Bacteria</taxon>
        <taxon>Pseudomonadati</taxon>
        <taxon>Balneolota</taxon>
        <taxon>Balneolia</taxon>
        <taxon>Balneolales</taxon>
        <taxon>Balneolaceae</taxon>
        <taxon>Rhodohalobacter</taxon>
    </lineage>
</organism>
<feature type="domain" description="TonB-dependent receptor-like beta-barrel" evidence="10">
    <location>
        <begin position="414"/>
        <end position="955"/>
    </location>
</feature>
<dbReference type="InterPro" id="IPR039426">
    <property type="entry name" value="TonB-dep_rcpt-like"/>
</dbReference>
<dbReference type="InterPro" id="IPR037066">
    <property type="entry name" value="Plug_dom_sf"/>
</dbReference>
<evidence type="ECO:0000313" key="13">
    <source>
        <dbReference type="Proteomes" id="UP001165366"/>
    </source>
</evidence>
<dbReference type="NCBIfam" id="TIGR04057">
    <property type="entry name" value="SusC_RagA_signa"/>
    <property type="match status" value="1"/>
</dbReference>
<dbReference type="SUPFAM" id="SSF49464">
    <property type="entry name" value="Carboxypeptidase regulatory domain-like"/>
    <property type="match status" value="1"/>
</dbReference>
<dbReference type="Pfam" id="PF07715">
    <property type="entry name" value="Plug"/>
    <property type="match status" value="1"/>
</dbReference>
<evidence type="ECO:0000256" key="7">
    <source>
        <dbReference type="ARBA" id="ARBA00023237"/>
    </source>
</evidence>
<dbReference type="InterPro" id="IPR023996">
    <property type="entry name" value="TonB-dep_OMP_SusC/RagA"/>
</dbReference>
<feature type="domain" description="TonB-dependent receptor plug" evidence="11">
    <location>
        <begin position="118"/>
        <end position="223"/>
    </location>
</feature>
<dbReference type="InterPro" id="IPR008969">
    <property type="entry name" value="CarboxyPept-like_regulatory"/>
</dbReference>
<dbReference type="Pfam" id="PF13715">
    <property type="entry name" value="CarbopepD_reg_2"/>
    <property type="match status" value="1"/>
</dbReference>
<dbReference type="InterPro" id="IPR023997">
    <property type="entry name" value="TonB-dep_OMP_SusC/RagA_CS"/>
</dbReference>
<reference evidence="12" key="2">
    <citation type="submission" date="2024-05" db="EMBL/GenBank/DDBJ databases">
        <title>Rhodohalobacter halophilus gen. nov., sp. nov., a moderately halophilic member of the family Balneolaceae.</title>
        <authorList>
            <person name="Xia J."/>
        </authorList>
    </citation>
    <scope>NUCLEOTIDE SEQUENCE</scope>
    <source>
        <strain evidence="12">WB101</strain>
    </source>
</reference>
<dbReference type="InterPro" id="IPR012910">
    <property type="entry name" value="Plug_dom"/>
</dbReference>
<evidence type="ECO:0000256" key="4">
    <source>
        <dbReference type="ARBA" id="ARBA00022692"/>
    </source>
</evidence>
<accession>A0ABS9KAE2</accession>
<dbReference type="Gene3D" id="2.60.40.1120">
    <property type="entry name" value="Carboxypeptidase-like, regulatory domain"/>
    <property type="match status" value="1"/>
</dbReference>